<dbReference type="Pfam" id="PF04672">
    <property type="entry name" value="Methyltransf_19"/>
    <property type="match status" value="1"/>
</dbReference>
<protein>
    <submittedName>
        <fullName evidence="1">SAM-dependent methyltransferase</fullName>
    </submittedName>
</protein>
<dbReference type="InterPro" id="IPR006764">
    <property type="entry name" value="SAM_dep_MeTrfase_SAV2177_type"/>
</dbReference>
<evidence type="ECO:0000313" key="1">
    <source>
        <dbReference type="EMBL" id="GAA3846830.1"/>
    </source>
</evidence>
<dbReference type="SUPFAM" id="SSF53335">
    <property type="entry name" value="S-adenosyl-L-methionine-dependent methyltransferases"/>
    <property type="match status" value="1"/>
</dbReference>
<keyword evidence="1" id="KW-0489">Methyltransferase</keyword>
<dbReference type="Proteomes" id="UP001500888">
    <property type="component" value="Unassembled WGS sequence"/>
</dbReference>
<dbReference type="GO" id="GO:0032259">
    <property type="term" value="P:methylation"/>
    <property type="evidence" value="ECO:0007669"/>
    <property type="project" value="UniProtKB-KW"/>
</dbReference>
<accession>A0ABP7JKN8</accession>
<organism evidence="1 2">
    <name type="scientific">Sphaerisporangium flaviroseum</name>
    <dbReference type="NCBI Taxonomy" id="509199"/>
    <lineage>
        <taxon>Bacteria</taxon>
        <taxon>Bacillati</taxon>
        <taxon>Actinomycetota</taxon>
        <taxon>Actinomycetes</taxon>
        <taxon>Streptosporangiales</taxon>
        <taxon>Streptosporangiaceae</taxon>
        <taxon>Sphaerisporangium</taxon>
    </lineage>
</organism>
<reference evidence="2" key="1">
    <citation type="journal article" date="2019" name="Int. J. Syst. Evol. Microbiol.">
        <title>The Global Catalogue of Microorganisms (GCM) 10K type strain sequencing project: providing services to taxonomists for standard genome sequencing and annotation.</title>
        <authorList>
            <consortium name="The Broad Institute Genomics Platform"/>
            <consortium name="The Broad Institute Genome Sequencing Center for Infectious Disease"/>
            <person name="Wu L."/>
            <person name="Ma J."/>
        </authorList>
    </citation>
    <scope>NUCLEOTIDE SEQUENCE [LARGE SCALE GENOMIC DNA]</scope>
    <source>
        <strain evidence="2">JCM 16908</strain>
    </source>
</reference>
<evidence type="ECO:0000313" key="2">
    <source>
        <dbReference type="Proteomes" id="UP001500888"/>
    </source>
</evidence>
<dbReference type="EMBL" id="BAAAZR010000065">
    <property type="protein sequence ID" value="GAA3846830.1"/>
    <property type="molecule type" value="Genomic_DNA"/>
</dbReference>
<dbReference type="Gene3D" id="3.40.50.150">
    <property type="entry name" value="Vaccinia Virus protein VP39"/>
    <property type="match status" value="1"/>
</dbReference>
<dbReference type="PIRSF" id="PIRSF017393">
    <property type="entry name" value="MTase_SAV2177"/>
    <property type="match status" value="1"/>
</dbReference>
<name>A0ABP7JKN8_9ACTN</name>
<dbReference type="RefSeq" id="WP_344953866.1">
    <property type="nucleotide sequence ID" value="NZ_BAAAZR010000065.1"/>
</dbReference>
<proteinExistence type="predicted"/>
<keyword evidence="1" id="KW-0808">Transferase</keyword>
<gene>
    <name evidence="1" type="ORF">GCM10022226_83090</name>
</gene>
<comment type="caution">
    <text evidence="1">The sequence shown here is derived from an EMBL/GenBank/DDBJ whole genome shotgun (WGS) entry which is preliminary data.</text>
</comment>
<keyword evidence="2" id="KW-1185">Reference proteome</keyword>
<sequence>MSERGEDSNGAILNRGQLPAKIDTTKPSIARVYDWFLGGKDNFAIDRQVGEAALKISPGAQQSGQQNRAFLQRVVCYMAAEAGIRQFIDIGSGLPTQGNVHQVAQEVDPAARVVYVDNDPMVLVHGRALLTTDDSTTVIQADARDPRSILENDQVKEFIDFSEPVGLLMLSILHHLHDHDDPAGVAATLRAPLVSGSFVAISHFCNPGEVHPAASQQATRVEKLFNENLGTGRWRTMDEIMEYFGDLELVEPGLVPLPEWRAEPSFFVRNALLYHTYYGGLARKP</sequence>
<dbReference type="GO" id="GO:0008168">
    <property type="term" value="F:methyltransferase activity"/>
    <property type="evidence" value="ECO:0007669"/>
    <property type="project" value="UniProtKB-KW"/>
</dbReference>
<dbReference type="InterPro" id="IPR029063">
    <property type="entry name" value="SAM-dependent_MTases_sf"/>
</dbReference>